<sequence>MAPSSKSQGRNFSSSPPPPIDSSSLPSDVSVCHGSKRKKRKTSNAPSTRTNAADTNRQSRSRLSLAEPSKKLPERKARVGGKPSDNAKKEMALRVRSKGAGKSKVESISKLFSSSERGKSISGSCKPQPLKFSTKPKPLENVSVDEASPKSSSPAIEPQQPLTDEEDVDITRLPNYITIDEILENIKLASLKVVDPIEEEKRYLGGMQCNCEFNKCDCLRAYYESVEYDSDYVFTL</sequence>
<accession>A0A0C3XM58</accession>
<evidence type="ECO:0000313" key="2">
    <source>
        <dbReference type="EMBL" id="AES98094.2"/>
    </source>
</evidence>
<evidence type="ECO:0000256" key="1">
    <source>
        <dbReference type="SAM" id="MobiDB-lite"/>
    </source>
</evidence>
<dbReference type="AlphaFoldDB" id="G7KBB3"/>
<feature type="compositionally biased region" description="Polar residues" evidence="1">
    <location>
        <begin position="1"/>
        <end position="12"/>
    </location>
</feature>
<dbReference type="Gramene" id="rna31509">
    <property type="protein sequence ID" value="RHN56152.1"/>
    <property type="gene ID" value="gene31509"/>
</dbReference>
<feature type="region of interest" description="Disordered" evidence="1">
    <location>
        <begin position="1"/>
        <end position="168"/>
    </location>
</feature>
<protein>
    <submittedName>
        <fullName evidence="2 4">Uncharacterized protein</fullName>
    </submittedName>
</protein>
<reference evidence="2 5" key="1">
    <citation type="journal article" date="2011" name="Nature">
        <title>The Medicago genome provides insight into the evolution of rhizobial symbioses.</title>
        <authorList>
            <person name="Young N.D."/>
            <person name="Debelle F."/>
            <person name="Oldroyd G.E."/>
            <person name="Geurts R."/>
            <person name="Cannon S.B."/>
            <person name="Udvardi M.K."/>
            <person name="Benedito V.A."/>
            <person name="Mayer K.F."/>
            <person name="Gouzy J."/>
            <person name="Schoof H."/>
            <person name="Van de Peer Y."/>
            <person name="Proost S."/>
            <person name="Cook D.R."/>
            <person name="Meyers B.C."/>
            <person name="Spannagl M."/>
            <person name="Cheung F."/>
            <person name="De Mita S."/>
            <person name="Krishnakumar V."/>
            <person name="Gundlach H."/>
            <person name="Zhou S."/>
            <person name="Mudge J."/>
            <person name="Bharti A.K."/>
            <person name="Murray J.D."/>
            <person name="Naoumkina M.A."/>
            <person name="Rosen B."/>
            <person name="Silverstein K.A."/>
            <person name="Tang H."/>
            <person name="Rombauts S."/>
            <person name="Zhao P.X."/>
            <person name="Zhou P."/>
            <person name="Barbe V."/>
            <person name="Bardou P."/>
            <person name="Bechner M."/>
            <person name="Bellec A."/>
            <person name="Berger A."/>
            <person name="Berges H."/>
            <person name="Bidwell S."/>
            <person name="Bisseling T."/>
            <person name="Choisne N."/>
            <person name="Couloux A."/>
            <person name="Denny R."/>
            <person name="Deshpande S."/>
            <person name="Dai X."/>
            <person name="Doyle J.J."/>
            <person name="Dudez A.M."/>
            <person name="Farmer A.D."/>
            <person name="Fouteau S."/>
            <person name="Franken C."/>
            <person name="Gibelin C."/>
            <person name="Gish J."/>
            <person name="Goldstein S."/>
            <person name="Gonzalez A.J."/>
            <person name="Green P.J."/>
            <person name="Hallab A."/>
            <person name="Hartog M."/>
            <person name="Hua A."/>
            <person name="Humphray S.J."/>
            <person name="Jeong D.H."/>
            <person name="Jing Y."/>
            <person name="Jocker A."/>
            <person name="Kenton S.M."/>
            <person name="Kim D.J."/>
            <person name="Klee K."/>
            <person name="Lai H."/>
            <person name="Lang C."/>
            <person name="Lin S."/>
            <person name="Macmil S.L."/>
            <person name="Magdelenat G."/>
            <person name="Matthews L."/>
            <person name="McCorrison J."/>
            <person name="Monaghan E.L."/>
            <person name="Mun J.H."/>
            <person name="Najar F.Z."/>
            <person name="Nicholson C."/>
            <person name="Noirot C."/>
            <person name="O'Bleness M."/>
            <person name="Paule C.R."/>
            <person name="Poulain J."/>
            <person name="Prion F."/>
            <person name="Qin B."/>
            <person name="Qu C."/>
            <person name="Retzel E.F."/>
            <person name="Riddle C."/>
            <person name="Sallet E."/>
            <person name="Samain S."/>
            <person name="Samson N."/>
            <person name="Sanders I."/>
            <person name="Saurat O."/>
            <person name="Scarpelli C."/>
            <person name="Schiex T."/>
            <person name="Segurens B."/>
            <person name="Severin A.J."/>
            <person name="Sherrier D.J."/>
            <person name="Shi R."/>
            <person name="Sims S."/>
            <person name="Singer S.R."/>
            <person name="Sinharoy S."/>
            <person name="Sterck L."/>
            <person name="Viollet A."/>
            <person name="Wang B.B."/>
            <person name="Wang K."/>
            <person name="Wang M."/>
            <person name="Wang X."/>
            <person name="Warfsmann J."/>
            <person name="Weissenbach J."/>
            <person name="White D.D."/>
            <person name="White J.D."/>
            <person name="Wiley G.B."/>
            <person name="Wincker P."/>
            <person name="Xing Y."/>
            <person name="Yang L."/>
            <person name="Yao Z."/>
            <person name="Ying F."/>
            <person name="Zhai J."/>
            <person name="Zhou L."/>
            <person name="Zuber A."/>
            <person name="Denarie J."/>
            <person name="Dixon R.A."/>
            <person name="May G.D."/>
            <person name="Schwartz D.C."/>
            <person name="Rogers J."/>
            <person name="Quetier F."/>
            <person name="Town C.D."/>
            <person name="Roe B.A."/>
        </authorList>
    </citation>
    <scope>NUCLEOTIDE SEQUENCE [LARGE SCALE GENOMIC DNA]</scope>
    <source>
        <strain evidence="2">A17</strain>
        <strain evidence="4 5">cv. Jemalong A17</strain>
    </source>
</reference>
<proteinExistence type="predicted"/>
<reference evidence="4" key="3">
    <citation type="submission" date="2015-04" db="UniProtKB">
        <authorList>
            <consortium name="EnsemblPlants"/>
        </authorList>
    </citation>
    <scope>IDENTIFICATION</scope>
    <source>
        <strain evidence="4">cv. Jemalong A17</strain>
    </source>
</reference>
<accession>G7KBB3</accession>
<feature type="compositionally biased region" description="Low complexity" evidence="1">
    <location>
        <begin position="21"/>
        <end position="31"/>
    </location>
</feature>
<dbReference type="EnsemblPlants" id="AES98094">
    <property type="protein sequence ID" value="AES98094"/>
    <property type="gene ID" value="MTR_5g064180"/>
</dbReference>
<evidence type="ECO:0000313" key="3">
    <source>
        <dbReference type="EMBL" id="RHN56152.1"/>
    </source>
</evidence>
<feature type="compositionally biased region" description="Basic and acidic residues" evidence="1">
    <location>
        <begin position="68"/>
        <end position="77"/>
    </location>
</feature>
<dbReference type="PaxDb" id="3880-AES98094"/>
<reference evidence="3" key="4">
    <citation type="journal article" date="2018" name="Nat. Plants">
        <title>Whole-genome landscape of Medicago truncatula symbiotic genes.</title>
        <authorList>
            <person name="Pecrix Y."/>
            <person name="Gamas P."/>
            <person name="Carrere S."/>
        </authorList>
    </citation>
    <scope>NUCLEOTIDE SEQUENCE</scope>
    <source>
        <tissue evidence="3">Leaves</tissue>
    </source>
</reference>
<evidence type="ECO:0000313" key="5">
    <source>
        <dbReference type="Proteomes" id="UP000002051"/>
    </source>
</evidence>
<dbReference type="EMBL" id="PSQE01000005">
    <property type="protein sequence ID" value="RHN56152.1"/>
    <property type="molecule type" value="Genomic_DNA"/>
</dbReference>
<dbReference type="Proteomes" id="UP000265566">
    <property type="component" value="Chromosome 5"/>
</dbReference>
<name>G7KBB3_MEDTR</name>
<organism evidence="2 5">
    <name type="scientific">Medicago truncatula</name>
    <name type="common">Barrel medic</name>
    <name type="synonym">Medicago tribuloides</name>
    <dbReference type="NCBI Taxonomy" id="3880"/>
    <lineage>
        <taxon>Eukaryota</taxon>
        <taxon>Viridiplantae</taxon>
        <taxon>Streptophyta</taxon>
        <taxon>Embryophyta</taxon>
        <taxon>Tracheophyta</taxon>
        <taxon>Spermatophyta</taxon>
        <taxon>Magnoliopsida</taxon>
        <taxon>eudicotyledons</taxon>
        <taxon>Gunneridae</taxon>
        <taxon>Pentapetalae</taxon>
        <taxon>rosids</taxon>
        <taxon>fabids</taxon>
        <taxon>Fabales</taxon>
        <taxon>Fabaceae</taxon>
        <taxon>Papilionoideae</taxon>
        <taxon>50 kb inversion clade</taxon>
        <taxon>NPAAA clade</taxon>
        <taxon>Hologalegina</taxon>
        <taxon>IRL clade</taxon>
        <taxon>Trifolieae</taxon>
        <taxon>Medicago</taxon>
    </lineage>
</organism>
<reference evidence="2 5" key="2">
    <citation type="journal article" date="2014" name="BMC Genomics">
        <title>An improved genome release (version Mt4.0) for the model legume Medicago truncatula.</title>
        <authorList>
            <person name="Tang H."/>
            <person name="Krishnakumar V."/>
            <person name="Bidwell S."/>
            <person name="Rosen B."/>
            <person name="Chan A."/>
            <person name="Zhou S."/>
            <person name="Gentzbittel L."/>
            <person name="Childs K.L."/>
            <person name="Yandell M."/>
            <person name="Gundlach H."/>
            <person name="Mayer K.F."/>
            <person name="Schwartz D.C."/>
            <person name="Town C.D."/>
        </authorList>
    </citation>
    <scope>GENOME REANNOTATION</scope>
    <source>
        <strain evidence="4 5">cv. Jemalong A17</strain>
    </source>
</reference>
<keyword evidence="5" id="KW-1185">Reference proteome</keyword>
<evidence type="ECO:0000313" key="4">
    <source>
        <dbReference type="EnsemblPlants" id="AES98094"/>
    </source>
</evidence>
<dbReference type="HOGENOM" id="CLU_1176945_0_0_1"/>
<gene>
    <name evidence="2" type="ordered locus">MTR_5g064180</name>
    <name evidence="3" type="ORF">MtrunA17_Chr5g0426361</name>
</gene>
<dbReference type="EMBL" id="CM001221">
    <property type="protein sequence ID" value="AES98094.2"/>
    <property type="molecule type" value="Genomic_DNA"/>
</dbReference>
<feature type="compositionally biased region" description="Polar residues" evidence="1">
    <location>
        <begin position="43"/>
        <end position="62"/>
    </location>
</feature>
<dbReference type="Proteomes" id="UP000002051">
    <property type="component" value="Chromosome 5"/>
</dbReference>